<dbReference type="AlphaFoldDB" id="A0AAN7YCT5"/>
<dbReference type="EC" id="1.4.3.-" evidence="9"/>
<feature type="active site" description="Schiff-base intermediate with substrate; via topaquinone" evidence="7">
    <location>
        <position position="490"/>
    </location>
</feature>
<accession>A0AAN7YCT5</accession>
<comment type="PTM">
    <text evidence="8 9">Topaquinone (TPQ) is generated by copper-dependent autoxidation of a specific tyrosyl residue.</text>
</comment>
<reference evidence="13 14" key="1">
    <citation type="submission" date="2023-08" db="EMBL/GenBank/DDBJ databases">
        <title>Black Yeasts Isolated from many extreme environments.</title>
        <authorList>
            <person name="Coleine C."/>
            <person name="Stajich J.E."/>
            <person name="Selbmann L."/>
        </authorList>
    </citation>
    <scope>NUCLEOTIDE SEQUENCE [LARGE SCALE GENOMIC DNA]</scope>
    <source>
        <strain evidence="13 14">CCFEE 5910</strain>
    </source>
</reference>
<dbReference type="FunFam" id="3.10.450.40:FF:000018">
    <property type="entry name" value="Amine oxidase"/>
    <property type="match status" value="1"/>
</dbReference>
<dbReference type="InterPro" id="IPR000269">
    <property type="entry name" value="Cu_amine_oxidase"/>
</dbReference>
<feature type="chain" id="PRO_5042942816" description="Amine oxidase" evidence="10">
    <location>
        <begin position="20"/>
        <end position="791"/>
    </location>
</feature>
<feature type="domain" description="DUF1965" evidence="12">
    <location>
        <begin position="248"/>
        <end position="310"/>
    </location>
</feature>
<dbReference type="InterPro" id="IPR015328">
    <property type="entry name" value="DUF1965"/>
</dbReference>
<evidence type="ECO:0000256" key="10">
    <source>
        <dbReference type="SAM" id="SignalP"/>
    </source>
</evidence>
<keyword evidence="5 9" id="KW-0560">Oxidoreductase</keyword>
<keyword evidence="3 9" id="KW-0479">Metal-binding</keyword>
<dbReference type="InterPro" id="IPR015798">
    <property type="entry name" value="Cu_amine_oxidase_C"/>
</dbReference>
<evidence type="ECO:0000256" key="4">
    <source>
        <dbReference type="ARBA" id="ARBA00022772"/>
    </source>
</evidence>
<dbReference type="Proteomes" id="UP001309876">
    <property type="component" value="Unassembled WGS sequence"/>
</dbReference>
<comment type="cofactor">
    <cofactor evidence="1">
        <name>Cu cation</name>
        <dbReference type="ChEBI" id="CHEBI:23378"/>
    </cofactor>
</comment>
<dbReference type="Pfam" id="PF09248">
    <property type="entry name" value="DUF1965"/>
    <property type="match status" value="1"/>
</dbReference>
<feature type="domain" description="Copper amine oxidase catalytic" evidence="11">
    <location>
        <begin position="328"/>
        <end position="734"/>
    </location>
</feature>
<dbReference type="GO" id="GO:0009308">
    <property type="term" value="P:amine metabolic process"/>
    <property type="evidence" value="ECO:0007669"/>
    <property type="project" value="UniProtKB-UniRule"/>
</dbReference>
<keyword evidence="4 7" id="KW-0801">TPQ</keyword>
<sequence length="791" mass="88195">MKGIAVVGLVASQLAAVTALPPLGYERKLVREALTARDVSGISCSDGPAPVATAPKTNVWAPITPEDNRAVWDLLYNPATGLNLTLPDDATVTDNYIFWIDTIHANKTGVLPYLDGDGPLPPKYARVVIFEGSRSDPGSQEYMVGPLPVGNTTIIQPYDYAFNGGSGGYVPFNARYVDSTKSAIVTPLMTAIMTNISDITQALFNASYFGPSNRSTTLTTTAGTPVSFDGTQQFRNIMFRIPGVASYMTPIDFFLLINCPGTDPSKFSLKGFVTNEQFFETEADLRAAFEAGELAQEYTQTLDQSWALVDYKPELGSRPFDRQPAPSSIELGGKRYAIDMKEKYVEYMGWSYYMSYTRLHGITFYDIKFKGERILYELSLQEAMAQYAGNQPKAANTVYHDTYYSLGVDIATMIEGYDCPFGATFMNVTYHELNASTVNQDAVCLFESDSGYPLSRHRYGGGNTSYPFTRLGVTKGSSLTVRAIATVGNYDYMFDYSFHVDGSIEITVRASGYLQSSFYYPDQGAWGPRIAQATQGSLHDHIINYKADFDILGTENSLQVSELVVVNVTQPWFPELGSFPQMQLNKSMMTVEQQFNWAPNNEAMYVVLNENVTNAWGEPRGYRLVPGKSDLHLTILDSPWSFKNSEFAKSHLAVTRQHDTEPYSNSWQNINLPMAPQHDYSLFFDGESVEKEDLVVWFNLGMHHYTRAEDVPVTLFTEAQSSIQFAPQNFFDRAQDGDLLNRRYIVVDQSTEEGVLNYEDYGVPLPQCMVAPSEPVLEISPTLSYEFEAEL</sequence>
<feature type="modified residue" description="2',4',5'-topaquinone" evidence="8">
    <location>
        <position position="490"/>
    </location>
</feature>
<comment type="cofactor">
    <cofactor evidence="9">
        <name>Cu cation</name>
        <dbReference type="ChEBI" id="CHEBI:23378"/>
    </cofactor>
    <text evidence="9">Contains 1 topaquinone per subunit.</text>
</comment>
<dbReference type="GO" id="GO:0008131">
    <property type="term" value="F:primary methylamine oxidase activity"/>
    <property type="evidence" value="ECO:0007669"/>
    <property type="project" value="InterPro"/>
</dbReference>
<feature type="active site" description="Proton acceptor" evidence="7">
    <location>
        <position position="401"/>
    </location>
</feature>
<dbReference type="GO" id="GO:0005507">
    <property type="term" value="F:copper ion binding"/>
    <property type="evidence" value="ECO:0007669"/>
    <property type="project" value="InterPro"/>
</dbReference>
<dbReference type="InterPro" id="IPR016182">
    <property type="entry name" value="Cu_amine_oxidase_N-reg"/>
</dbReference>
<organism evidence="13 14">
    <name type="scientific">Lithohypha guttulata</name>
    <dbReference type="NCBI Taxonomy" id="1690604"/>
    <lineage>
        <taxon>Eukaryota</taxon>
        <taxon>Fungi</taxon>
        <taxon>Dikarya</taxon>
        <taxon>Ascomycota</taxon>
        <taxon>Pezizomycotina</taxon>
        <taxon>Eurotiomycetes</taxon>
        <taxon>Chaetothyriomycetidae</taxon>
        <taxon>Chaetothyriales</taxon>
        <taxon>Trichomeriaceae</taxon>
        <taxon>Lithohypha</taxon>
    </lineage>
</organism>
<evidence type="ECO:0000256" key="3">
    <source>
        <dbReference type="ARBA" id="ARBA00022723"/>
    </source>
</evidence>
<dbReference type="PANTHER" id="PTHR10638">
    <property type="entry name" value="COPPER AMINE OXIDASE"/>
    <property type="match status" value="1"/>
</dbReference>
<evidence type="ECO:0000256" key="1">
    <source>
        <dbReference type="ARBA" id="ARBA00001935"/>
    </source>
</evidence>
<dbReference type="PRINTS" id="PR00766">
    <property type="entry name" value="CUDAOXIDASE"/>
</dbReference>
<name>A0AAN7YCT5_9EURO</name>
<evidence type="ECO:0000256" key="9">
    <source>
        <dbReference type="RuleBase" id="RU000672"/>
    </source>
</evidence>
<dbReference type="Gene3D" id="3.10.450.40">
    <property type="match status" value="2"/>
</dbReference>
<comment type="caution">
    <text evidence="13">The sequence shown here is derived from an EMBL/GenBank/DDBJ whole genome shotgun (WGS) entry which is preliminary data.</text>
</comment>
<evidence type="ECO:0000256" key="6">
    <source>
        <dbReference type="ARBA" id="ARBA00023008"/>
    </source>
</evidence>
<keyword evidence="6 9" id="KW-0186">Copper</keyword>
<proteinExistence type="inferred from homology"/>
<keyword evidence="10" id="KW-0732">Signal</keyword>
<dbReference type="SUPFAM" id="SSF49998">
    <property type="entry name" value="Amine oxidase catalytic domain"/>
    <property type="match status" value="1"/>
</dbReference>
<evidence type="ECO:0000256" key="5">
    <source>
        <dbReference type="ARBA" id="ARBA00023002"/>
    </source>
</evidence>
<dbReference type="GO" id="GO:0048038">
    <property type="term" value="F:quinone binding"/>
    <property type="evidence" value="ECO:0007669"/>
    <property type="project" value="InterPro"/>
</dbReference>
<dbReference type="Pfam" id="PF01179">
    <property type="entry name" value="Cu_amine_oxid"/>
    <property type="match status" value="1"/>
</dbReference>
<evidence type="ECO:0000313" key="13">
    <source>
        <dbReference type="EMBL" id="KAK5080925.1"/>
    </source>
</evidence>
<feature type="signal peptide" evidence="10">
    <location>
        <begin position="1"/>
        <end position="19"/>
    </location>
</feature>
<dbReference type="InterPro" id="IPR036460">
    <property type="entry name" value="Cu_amine_oxidase_C_sf"/>
</dbReference>
<dbReference type="SUPFAM" id="SSF54416">
    <property type="entry name" value="Amine oxidase N-terminal region"/>
    <property type="match status" value="2"/>
</dbReference>
<dbReference type="PANTHER" id="PTHR10638:SF20">
    <property type="entry name" value="AMINE OXIDASE"/>
    <property type="match status" value="1"/>
</dbReference>
<evidence type="ECO:0000256" key="7">
    <source>
        <dbReference type="PIRSR" id="PIRSR600269-50"/>
    </source>
</evidence>
<protein>
    <recommendedName>
        <fullName evidence="9">Amine oxidase</fullName>
        <ecNumber evidence="9">1.4.3.-</ecNumber>
    </recommendedName>
</protein>
<dbReference type="EMBL" id="JAVRRJ010000011">
    <property type="protein sequence ID" value="KAK5080925.1"/>
    <property type="molecule type" value="Genomic_DNA"/>
</dbReference>
<comment type="similarity">
    <text evidence="2 9">Belongs to the copper/topaquinone oxidase family.</text>
</comment>
<evidence type="ECO:0000259" key="12">
    <source>
        <dbReference type="Pfam" id="PF09248"/>
    </source>
</evidence>
<evidence type="ECO:0000256" key="8">
    <source>
        <dbReference type="PIRSR" id="PIRSR600269-51"/>
    </source>
</evidence>
<evidence type="ECO:0000256" key="2">
    <source>
        <dbReference type="ARBA" id="ARBA00007983"/>
    </source>
</evidence>
<evidence type="ECO:0000313" key="14">
    <source>
        <dbReference type="Proteomes" id="UP001309876"/>
    </source>
</evidence>
<dbReference type="GO" id="GO:0005886">
    <property type="term" value="C:plasma membrane"/>
    <property type="evidence" value="ECO:0007669"/>
    <property type="project" value="TreeGrafter"/>
</dbReference>
<keyword evidence="14" id="KW-1185">Reference proteome</keyword>
<dbReference type="Gene3D" id="2.70.98.20">
    <property type="entry name" value="Copper amine oxidase, catalytic domain"/>
    <property type="match status" value="1"/>
</dbReference>
<gene>
    <name evidence="13" type="ORF">LTR05_008241</name>
</gene>
<evidence type="ECO:0000259" key="11">
    <source>
        <dbReference type="Pfam" id="PF01179"/>
    </source>
</evidence>